<evidence type="ECO:0000313" key="2">
    <source>
        <dbReference type="EMBL" id="CAA9228429.1"/>
    </source>
</evidence>
<feature type="compositionally biased region" description="Basic and acidic residues" evidence="1">
    <location>
        <begin position="23"/>
        <end position="33"/>
    </location>
</feature>
<feature type="region of interest" description="Disordered" evidence="1">
    <location>
        <begin position="1"/>
        <end position="159"/>
    </location>
</feature>
<gene>
    <name evidence="2" type="ORF">AVDCRST_MAG08-978</name>
</gene>
<organism evidence="2">
    <name type="scientific">uncultured Acetobacteraceae bacterium</name>
    <dbReference type="NCBI Taxonomy" id="169975"/>
    <lineage>
        <taxon>Bacteria</taxon>
        <taxon>Pseudomonadati</taxon>
        <taxon>Pseudomonadota</taxon>
        <taxon>Alphaproteobacteria</taxon>
        <taxon>Acetobacterales</taxon>
        <taxon>Acetobacteraceae</taxon>
        <taxon>environmental samples</taxon>
    </lineage>
</organism>
<feature type="compositionally biased region" description="Basic residues" evidence="1">
    <location>
        <begin position="8"/>
        <end position="22"/>
    </location>
</feature>
<name>A0A6J4HN56_9PROT</name>
<protein>
    <submittedName>
        <fullName evidence="2">Uncharacterized protein</fullName>
    </submittedName>
</protein>
<accession>A0A6J4HN56</accession>
<proteinExistence type="predicted"/>
<feature type="non-terminal residue" evidence="2">
    <location>
        <position position="1"/>
    </location>
</feature>
<sequence length="178" mass="20405">GMAERTARVARRRCAARRHHGREHGLLARDPLRLRARQRTPPPRASARRLHGRGEFRRRLPDALRPSRPDGPPRRTALGESRRRVRGRPQVAELRRHPRILRLVARPRARRPGGREAPPAPRGHGPPRRMAAGRGGRDRLQAAPPRPLPRRPRVRRPDVLLARAGRLRSLVRGLPRRL</sequence>
<feature type="non-terminal residue" evidence="2">
    <location>
        <position position="178"/>
    </location>
</feature>
<evidence type="ECO:0000256" key="1">
    <source>
        <dbReference type="SAM" id="MobiDB-lite"/>
    </source>
</evidence>
<reference evidence="2" key="1">
    <citation type="submission" date="2020-02" db="EMBL/GenBank/DDBJ databases">
        <authorList>
            <person name="Meier V. D."/>
        </authorList>
    </citation>
    <scope>NUCLEOTIDE SEQUENCE</scope>
    <source>
        <strain evidence="2">AVDCRST_MAG08</strain>
    </source>
</reference>
<dbReference type="EMBL" id="CADCTG010000105">
    <property type="protein sequence ID" value="CAA9228429.1"/>
    <property type="molecule type" value="Genomic_DNA"/>
</dbReference>
<feature type="compositionally biased region" description="Basic residues" evidence="1">
    <location>
        <begin position="96"/>
        <end position="112"/>
    </location>
</feature>
<feature type="compositionally biased region" description="Basic and acidic residues" evidence="1">
    <location>
        <begin position="52"/>
        <end position="73"/>
    </location>
</feature>
<dbReference type="AlphaFoldDB" id="A0A6J4HN56"/>